<sequence>MQPFGAKKELGIVQTVSWRECVRIIVYIRLYRLFLLQREEDFLQLMMEAQKGGIVPSTEVSNEMESQIFDIGSVEKPDATPCTRGLTEDEALAQCVLFFLAGQDTTSSTVSFAAVDRSAVEDYVLDERGIKVPKGCVVIVPVYAMHRDPEFFPEPETFKPESPRQACSQQACCLARLTINYQLLEMTTSPQWLPLHCYYLFQYSQVPTHLSAELLNPVGYHYLFVK</sequence>
<dbReference type="OrthoDB" id="2789670at2759"/>
<evidence type="ECO:0000256" key="12">
    <source>
        <dbReference type="ARBA" id="ARBA00023136"/>
    </source>
</evidence>
<dbReference type="GO" id="GO:0005789">
    <property type="term" value="C:endoplasmic reticulum membrane"/>
    <property type="evidence" value="ECO:0007669"/>
    <property type="project" value="UniProtKB-SubCell"/>
</dbReference>
<keyword evidence="12" id="KW-0472">Membrane</keyword>
<comment type="cofactor">
    <cofactor evidence="1">
        <name>heme</name>
        <dbReference type="ChEBI" id="CHEBI:30413"/>
    </cofactor>
</comment>
<dbReference type="InterPro" id="IPR036396">
    <property type="entry name" value="Cyt_P450_sf"/>
</dbReference>
<dbReference type="GO" id="GO:0016705">
    <property type="term" value="F:oxidoreductase activity, acting on paired donors, with incorporation or reduction of molecular oxygen"/>
    <property type="evidence" value="ECO:0007669"/>
    <property type="project" value="InterPro"/>
</dbReference>
<dbReference type="GO" id="GO:0005506">
    <property type="term" value="F:iron ion binding"/>
    <property type="evidence" value="ECO:0007669"/>
    <property type="project" value="InterPro"/>
</dbReference>
<proteinExistence type="inferred from homology"/>
<keyword evidence="9" id="KW-0560">Oxidoreductase</keyword>
<keyword evidence="14" id="KW-1185">Reference proteome</keyword>
<name>A0A9J6H2Z5_HAELO</name>
<evidence type="ECO:0000256" key="4">
    <source>
        <dbReference type="ARBA" id="ARBA00010617"/>
    </source>
</evidence>
<dbReference type="InterPro" id="IPR001128">
    <property type="entry name" value="Cyt_P450"/>
</dbReference>
<keyword evidence="7" id="KW-0256">Endoplasmic reticulum</keyword>
<dbReference type="EMBL" id="JABSTR010003717">
    <property type="protein sequence ID" value="KAH9385031.1"/>
    <property type="molecule type" value="Genomic_DNA"/>
</dbReference>
<dbReference type="GO" id="GO:0004497">
    <property type="term" value="F:monooxygenase activity"/>
    <property type="evidence" value="ECO:0007669"/>
    <property type="project" value="UniProtKB-KW"/>
</dbReference>
<comment type="subcellular location">
    <subcellularLocation>
        <location evidence="3">Endoplasmic reticulum membrane</location>
        <topology evidence="3">Peripheral membrane protein</topology>
    </subcellularLocation>
    <subcellularLocation>
        <location evidence="2">Microsome membrane</location>
        <topology evidence="2">Peripheral membrane protein</topology>
    </subcellularLocation>
</comment>
<dbReference type="VEuPathDB" id="VectorBase:HLOH_064392"/>
<evidence type="ECO:0000313" key="13">
    <source>
        <dbReference type="EMBL" id="KAH9385031.1"/>
    </source>
</evidence>
<evidence type="ECO:0000256" key="9">
    <source>
        <dbReference type="ARBA" id="ARBA00023002"/>
    </source>
</evidence>
<comment type="caution">
    <text evidence="13">The sequence shown here is derived from an EMBL/GenBank/DDBJ whole genome shotgun (WGS) entry which is preliminary data.</text>
</comment>
<evidence type="ECO:0000256" key="1">
    <source>
        <dbReference type="ARBA" id="ARBA00001971"/>
    </source>
</evidence>
<evidence type="ECO:0000256" key="2">
    <source>
        <dbReference type="ARBA" id="ARBA00004174"/>
    </source>
</evidence>
<evidence type="ECO:0000256" key="6">
    <source>
        <dbReference type="ARBA" id="ARBA00022723"/>
    </source>
</evidence>
<dbReference type="Gene3D" id="1.10.630.10">
    <property type="entry name" value="Cytochrome P450"/>
    <property type="match status" value="2"/>
</dbReference>
<gene>
    <name evidence="13" type="ORF">HPB48_027067</name>
</gene>
<dbReference type="Proteomes" id="UP000821853">
    <property type="component" value="Unassembled WGS sequence"/>
</dbReference>
<dbReference type="Pfam" id="PF00067">
    <property type="entry name" value="p450"/>
    <property type="match status" value="1"/>
</dbReference>
<evidence type="ECO:0000256" key="3">
    <source>
        <dbReference type="ARBA" id="ARBA00004406"/>
    </source>
</evidence>
<dbReference type="PANTHER" id="PTHR24292">
    <property type="entry name" value="CYTOCHROME P450"/>
    <property type="match status" value="1"/>
</dbReference>
<evidence type="ECO:0000256" key="7">
    <source>
        <dbReference type="ARBA" id="ARBA00022824"/>
    </source>
</evidence>
<evidence type="ECO:0000313" key="14">
    <source>
        <dbReference type="Proteomes" id="UP000821853"/>
    </source>
</evidence>
<reference evidence="13 14" key="1">
    <citation type="journal article" date="2020" name="Cell">
        <title>Large-Scale Comparative Analyses of Tick Genomes Elucidate Their Genetic Diversity and Vector Capacities.</title>
        <authorList>
            <consortium name="Tick Genome and Microbiome Consortium (TIGMIC)"/>
            <person name="Jia N."/>
            <person name="Wang J."/>
            <person name="Shi W."/>
            <person name="Du L."/>
            <person name="Sun Y."/>
            <person name="Zhan W."/>
            <person name="Jiang J.F."/>
            <person name="Wang Q."/>
            <person name="Zhang B."/>
            <person name="Ji P."/>
            <person name="Bell-Sakyi L."/>
            <person name="Cui X.M."/>
            <person name="Yuan T.T."/>
            <person name="Jiang B.G."/>
            <person name="Yang W.F."/>
            <person name="Lam T.T."/>
            <person name="Chang Q.C."/>
            <person name="Ding S.J."/>
            <person name="Wang X.J."/>
            <person name="Zhu J.G."/>
            <person name="Ruan X.D."/>
            <person name="Zhao L."/>
            <person name="Wei J.T."/>
            <person name="Ye R.Z."/>
            <person name="Que T.C."/>
            <person name="Du C.H."/>
            <person name="Zhou Y.H."/>
            <person name="Cheng J.X."/>
            <person name="Dai P.F."/>
            <person name="Guo W.B."/>
            <person name="Han X.H."/>
            <person name="Huang E.J."/>
            <person name="Li L.F."/>
            <person name="Wei W."/>
            <person name="Gao Y.C."/>
            <person name="Liu J.Z."/>
            <person name="Shao H.Z."/>
            <person name="Wang X."/>
            <person name="Wang C.C."/>
            <person name="Yang T.C."/>
            <person name="Huo Q.B."/>
            <person name="Li W."/>
            <person name="Chen H.Y."/>
            <person name="Chen S.E."/>
            <person name="Zhou L.G."/>
            <person name="Ni X.B."/>
            <person name="Tian J.H."/>
            <person name="Sheng Y."/>
            <person name="Liu T."/>
            <person name="Pan Y.S."/>
            <person name="Xia L.Y."/>
            <person name="Li J."/>
            <person name="Zhao F."/>
            <person name="Cao W.C."/>
        </authorList>
    </citation>
    <scope>NUCLEOTIDE SEQUENCE [LARGE SCALE GENOMIC DNA]</scope>
    <source>
        <strain evidence="13">HaeL-2018</strain>
    </source>
</reference>
<keyword evidence="8" id="KW-0492">Microsome</keyword>
<keyword evidence="5" id="KW-0349">Heme</keyword>
<organism evidence="13 14">
    <name type="scientific">Haemaphysalis longicornis</name>
    <name type="common">Bush tick</name>
    <dbReference type="NCBI Taxonomy" id="44386"/>
    <lineage>
        <taxon>Eukaryota</taxon>
        <taxon>Metazoa</taxon>
        <taxon>Ecdysozoa</taxon>
        <taxon>Arthropoda</taxon>
        <taxon>Chelicerata</taxon>
        <taxon>Arachnida</taxon>
        <taxon>Acari</taxon>
        <taxon>Parasitiformes</taxon>
        <taxon>Ixodida</taxon>
        <taxon>Ixodoidea</taxon>
        <taxon>Ixodidae</taxon>
        <taxon>Haemaphysalinae</taxon>
        <taxon>Haemaphysalis</taxon>
    </lineage>
</organism>
<accession>A0A9J6H2Z5</accession>
<protein>
    <submittedName>
        <fullName evidence="13">Uncharacterized protein</fullName>
    </submittedName>
</protein>
<keyword evidence="6" id="KW-0479">Metal-binding</keyword>
<dbReference type="AlphaFoldDB" id="A0A9J6H2Z5"/>
<comment type="similarity">
    <text evidence="4">Belongs to the cytochrome P450 family.</text>
</comment>
<keyword evidence="11" id="KW-0503">Monooxygenase</keyword>
<evidence type="ECO:0000256" key="8">
    <source>
        <dbReference type="ARBA" id="ARBA00022848"/>
    </source>
</evidence>
<dbReference type="InterPro" id="IPR050476">
    <property type="entry name" value="Insect_CytP450_Detox"/>
</dbReference>
<dbReference type="GO" id="GO:0020037">
    <property type="term" value="F:heme binding"/>
    <property type="evidence" value="ECO:0007669"/>
    <property type="project" value="InterPro"/>
</dbReference>
<keyword evidence="10" id="KW-0408">Iron</keyword>
<evidence type="ECO:0000256" key="11">
    <source>
        <dbReference type="ARBA" id="ARBA00023033"/>
    </source>
</evidence>
<evidence type="ECO:0000256" key="10">
    <source>
        <dbReference type="ARBA" id="ARBA00023004"/>
    </source>
</evidence>
<evidence type="ECO:0000256" key="5">
    <source>
        <dbReference type="ARBA" id="ARBA00022617"/>
    </source>
</evidence>
<dbReference type="SUPFAM" id="SSF48264">
    <property type="entry name" value="Cytochrome P450"/>
    <property type="match status" value="1"/>
</dbReference>
<dbReference type="PANTHER" id="PTHR24292:SF54">
    <property type="entry name" value="CYP9F3-RELATED"/>
    <property type="match status" value="1"/>
</dbReference>